<name>A0A6H9YPD1_9ACTN</name>
<comment type="caution">
    <text evidence="1">The sequence shown here is derived from an EMBL/GenBank/DDBJ whole genome shotgun (WGS) entry which is preliminary data.</text>
</comment>
<sequence>MAVAGYPFRRRIYAFAGTVFCASPRQPVGDDDRTAYFSHRSAIDPFAISALGLTGPGAPDTARVLALAALEDHADNALLVLPRCTAMSLFGLSEDELLDESAAGLFIPGNLDAALAYLETELAIRQGGGTAPARRLLLVADCEKEAERIRTLVAQRPGDLSAVLLGDWPAEQATVTEDGVIALPPAFAHLLPQHFPAMSRSEARDRLRTAIKVQRPMKTAYPRRSSRR</sequence>
<dbReference type="OrthoDB" id="3463619at2"/>
<reference evidence="1 2" key="1">
    <citation type="submission" date="2019-09" db="EMBL/GenBank/DDBJ databases">
        <title>Actinomadura physcomitrii sp. nov., a novel actinomycete isolated from moss [Physcomitrium sphaericum (Ludw) Fuernr].</title>
        <authorList>
            <person name="Zhuang X."/>
            <person name="Liu C."/>
        </authorList>
    </citation>
    <scope>NUCLEOTIDE SEQUENCE [LARGE SCALE GENOMIC DNA]</scope>
    <source>
        <strain evidence="1 2">HMC1</strain>
    </source>
</reference>
<dbReference type="AlphaFoldDB" id="A0A6H9YPD1"/>
<proteinExistence type="predicted"/>
<keyword evidence="2" id="KW-1185">Reference proteome</keyword>
<organism evidence="1 2">
    <name type="scientific">Actinomadura rudentiformis</name>
    <dbReference type="NCBI Taxonomy" id="359158"/>
    <lineage>
        <taxon>Bacteria</taxon>
        <taxon>Bacillati</taxon>
        <taxon>Actinomycetota</taxon>
        <taxon>Actinomycetes</taxon>
        <taxon>Streptosporangiales</taxon>
        <taxon>Thermomonosporaceae</taxon>
        <taxon>Actinomadura</taxon>
    </lineage>
</organism>
<accession>A0A6H9YPD1</accession>
<gene>
    <name evidence="1" type="ORF">F8566_21560</name>
</gene>
<protein>
    <submittedName>
        <fullName evidence="1">Uncharacterized protein</fullName>
    </submittedName>
</protein>
<evidence type="ECO:0000313" key="1">
    <source>
        <dbReference type="EMBL" id="KAB2346816.1"/>
    </source>
</evidence>
<dbReference type="Proteomes" id="UP000468735">
    <property type="component" value="Unassembled WGS sequence"/>
</dbReference>
<evidence type="ECO:0000313" key="2">
    <source>
        <dbReference type="Proteomes" id="UP000468735"/>
    </source>
</evidence>
<dbReference type="RefSeq" id="WP_151562626.1">
    <property type="nucleotide sequence ID" value="NZ_WBMT01000010.1"/>
</dbReference>
<dbReference type="EMBL" id="WBMT01000010">
    <property type="protein sequence ID" value="KAB2346816.1"/>
    <property type="molecule type" value="Genomic_DNA"/>
</dbReference>